<dbReference type="PRINTS" id="PR00344">
    <property type="entry name" value="BCTRLSENSOR"/>
</dbReference>
<accession>A0A226HBD2</accession>
<dbReference type="EC" id="2.7.13.3" evidence="2"/>
<dbReference type="RefSeq" id="WP_089049949.1">
    <property type="nucleotide sequence ID" value="NZ_FXTV01000003.1"/>
</dbReference>
<dbReference type="InterPro" id="IPR004358">
    <property type="entry name" value="Sig_transdc_His_kin-like_C"/>
</dbReference>
<dbReference type="PROSITE" id="PS50109">
    <property type="entry name" value="HIS_KIN"/>
    <property type="match status" value="1"/>
</dbReference>
<name>A0A226HBD2_9FLAO</name>
<dbReference type="SUPFAM" id="SSF47384">
    <property type="entry name" value="Homodimeric domain of signal transducing histidine kinase"/>
    <property type="match status" value="1"/>
</dbReference>
<dbReference type="InterPro" id="IPR050351">
    <property type="entry name" value="BphY/WalK/GraS-like"/>
</dbReference>
<keyword evidence="6" id="KW-1133">Transmembrane helix</keyword>
<dbReference type="InterPro" id="IPR005467">
    <property type="entry name" value="His_kinase_dom"/>
</dbReference>
<dbReference type="Proteomes" id="UP000198345">
    <property type="component" value="Unassembled WGS sequence"/>
</dbReference>
<dbReference type="Pfam" id="PF00512">
    <property type="entry name" value="HisKA"/>
    <property type="match status" value="1"/>
</dbReference>
<evidence type="ECO:0000256" key="5">
    <source>
        <dbReference type="ARBA" id="ARBA00022777"/>
    </source>
</evidence>
<feature type="transmembrane region" description="Helical" evidence="6">
    <location>
        <begin position="268"/>
        <end position="289"/>
    </location>
</feature>
<keyword evidence="6" id="KW-0472">Membrane</keyword>
<evidence type="ECO:0000259" key="7">
    <source>
        <dbReference type="PROSITE" id="PS50109"/>
    </source>
</evidence>
<comment type="caution">
    <text evidence="8">The sequence shown here is derived from an EMBL/GenBank/DDBJ whole genome shotgun (WGS) entry which is preliminary data.</text>
</comment>
<dbReference type="CDD" id="cd00082">
    <property type="entry name" value="HisKA"/>
    <property type="match status" value="1"/>
</dbReference>
<dbReference type="EMBL" id="MUGW01000022">
    <property type="protein sequence ID" value="OXA91168.1"/>
    <property type="molecule type" value="Genomic_DNA"/>
</dbReference>
<keyword evidence="6" id="KW-0812">Transmembrane</keyword>
<dbReference type="GO" id="GO:0030295">
    <property type="term" value="F:protein kinase activator activity"/>
    <property type="evidence" value="ECO:0007669"/>
    <property type="project" value="TreeGrafter"/>
</dbReference>
<evidence type="ECO:0000256" key="6">
    <source>
        <dbReference type="SAM" id="Phobius"/>
    </source>
</evidence>
<dbReference type="Gene3D" id="3.30.565.10">
    <property type="entry name" value="Histidine kinase-like ATPase, C-terminal domain"/>
    <property type="match status" value="1"/>
</dbReference>
<feature type="domain" description="Histidine kinase" evidence="7">
    <location>
        <begin position="309"/>
        <end position="528"/>
    </location>
</feature>
<keyword evidence="5 8" id="KW-0418">Kinase</keyword>
<dbReference type="SMART" id="SM00388">
    <property type="entry name" value="HisKA"/>
    <property type="match status" value="1"/>
</dbReference>
<feature type="transmembrane region" description="Helical" evidence="6">
    <location>
        <begin position="6"/>
        <end position="28"/>
    </location>
</feature>
<dbReference type="InterPro" id="IPR036097">
    <property type="entry name" value="HisK_dim/P_sf"/>
</dbReference>
<dbReference type="CDD" id="cd00075">
    <property type="entry name" value="HATPase"/>
    <property type="match status" value="1"/>
</dbReference>
<dbReference type="InterPro" id="IPR003594">
    <property type="entry name" value="HATPase_dom"/>
</dbReference>
<dbReference type="Pfam" id="PF02518">
    <property type="entry name" value="HATPase_c"/>
    <property type="match status" value="1"/>
</dbReference>
<dbReference type="OrthoDB" id="1933776at2"/>
<evidence type="ECO:0000256" key="2">
    <source>
        <dbReference type="ARBA" id="ARBA00012438"/>
    </source>
</evidence>
<evidence type="ECO:0000313" key="9">
    <source>
        <dbReference type="Proteomes" id="UP000198345"/>
    </source>
</evidence>
<dbReference type="GO" id="GO:0007234">
    <property type="term" value="P:osmosensory signaling via phosphorelay pathway"/>
    <property type="evidence" value="ECO:0007669"/>
    <property type="project" value="TreeGrafter"/>
</dbReference>
<gene>
    <name evidence="8" type="ORF">B0A66_11335</name>
</gene>
<reference evidence="8 9" key="1">
    <citation type="submission" date="2016-11" db="EMBL/GenBank/DDBJ databases">
        <title>Whole genomes of Flavobacteriaceae.</title>
        <authorList>
            <person name="Stine C."/>
            <person name="Li C."/>
            <person name="Tadesse D."/>
        </authorList>
    </citation>
    <scope>NUCLEOTIDE SEQUENCE [LARGE SCALE GENOMIC DNA]</scope>
    <source>
        <strain evidence="8 9">DSM 18292</strain>
    </source>
</reference>
<keyword evidence="4" id="KW-0808">Transferase</keyword>
<dbReference type="SMART" id="SM00387">
    <property type="entry name" value="HATPase_c"/>
    <property type="match status" value="1"/>
</dbReference>
<evidence type="ECO:0000256" key="3">
    <source>
        <dbReference type="ARBA" id="ARBA00022553"/>
    </source>
</evidence>
<dbReference type="Gene3D" id="1.10.287.130">
    <property type="match status" value="1"/>
</dbReference>
<protein>
    <recommendedName>
        <fullName evidence="2">histidine kinase</fullName>
        <ecNumber evidence="2">2.7.13.3</ecNumber>
    </recommendedName>
</protein>
<dbReference type="GO" id="GO:0000155">
    <property type="term" value="F:phosphorelay sensor kinase activity"/>
    <property type="evidence" value="ECO:0007669"/>
    <property type="project" value="InterPro"/>
</dbReference>
<dbReference type="AlphaFoldDB" id="A0A226HBD2"/>
<dbReference type="InterPro" id="IPR036890">
    <property type="entry name" value="HATPase_C_sf"/>
</dbReference>
<dbReference type="GO" id="GO:0000156">
    <property type="term" value="F:phosphorelay response regulator activity"/>
    <property type="evidence" value="ECO:0007669"/>
    <property type="project" value="TreeGrafter"/>
</dbReference>
<dbReference type="InterPro" id="IPR003661">
    <property type="entry name" value="HisK_dim/P_dom"/>
</dbReference>
<sequence length="528" mass="61136">MNKLFFRILVLLMSLSLIGIILVQVYWFNSSFKNNDEQFKYHVTQVIGNVADKLEQQEEYSFYDKYNRIKDSTGKIPKKEDLLEVLYVQRNTKTNKTIVYSNTLTSEDYDISGSLFNKKFSSERFKNFSSKRVTEIYNNNNNIDNNALGQSIIPDIKIEKSGSLDILNKVQQQIQYKDIASLTPIEGRITKDKLYKLLRKELEEYGVKTKFEFGIYSSGLATKIKSDGFHFDNDATYNIPIYTDNEGNSRYELLVTFPHKKKFLLSELLSITILSIIFTLIIIVAYTSALNQLLRQKHISEIKTDFINNMTHEFKTPIATINLALDAIKNPKIIEDKEKVFRYLQMIRDENKRMHAQVENVLRISKLEKRELDITKEPTVIHDIIDDAIEHVNLILEDRQGTVVKHFNAARTTSLINEVHFTNVLVNILENAIKYSPDRPEIEIFTENVKDMILIKVKDNGLGMSKIAQKRVFEKFYREHTGDLHNVKGHGLGLAYVKRIVEDHNGQVYVESEKGKGSTFIIKIPLIN</sequence>
<dbReference type="PANTHER" id="PTHR42878">
    <property type="entry name" value="TWO-COMPONENT HISTIDINE KINASE"/>
    <property type="match status" value="1"/>
</dbReference>
<evidence type="ECO:0000256" key="1">
    <source>
        <dbReference type="ARBA" id="ARBA00000085"/>
    </source>
</evidence>
<keyword evidence="3" id="KW-0597">Phosphoprotein</keyword>
<dbReference type="SUPFAM" id="SSF55874">
    <property type="entry name" value="ATPase domain of HSP90 chaperone/DNA topoisomerase II/histidine kinase"/>
    <property type="match status" value="1"/>
</dbReference>
<comment type="catalytic activity">
    <reaction evidence="1">
        <text>ATP + protein L-histidine = ADP + protein N-phospho-L-histidine.</text>
        <dbReference type="EC" id="2.7.13.3"/>
    </reaction>
</comment>
<dbReference type="PANTHER" id="PTHR42878:SF13">
    <property type="entry name" value="HISTIDINE KINASE"/>
    <property type="match status" value="1"/>
</dbReference>
<evidence type="ECO:0000313" key="8">
    <source>
        <dbReference type="EMBL" id="OXA91168.1"/>
    </source>
</evidence>
<dbReference type="FunFam" id="3.30.565.10:FF:000006">
    <property type="entry name" value="Sensor histidine kinase WalK"/>
    <property type="match status" value="1"/>
</dbReference>
<organism evidence="8 9">
    <name type="scientific">Flavobacterium hercynium</name>
    <dbReference type="NCBI Taxonomy" id="387094"/>
    <lineage>
        <taxon>Bacteria</taxon>
        <taxon>Pseudomonadati</taxon>
        <taxon>Bacteroidota</taxon>
        <taxon>Flavobacteriia</taxon>
        <taxon>Flavobacteriales</taxon>
        <taxon>Flavobacteriaceae</taxon>
        <taxon>Flavobacterium</taxon>
    </lineage>
</organism>
<evidence type="ECO:0000256" key="4">
    <source>
        <dbReference type="ARBA" id="ARBA00022679"/>
    </source>
</evidence>
<keyword evidence="9" id="KW-1185">Reference proteome</keyword>
<proteinExistence type="predicted"/>